<comment type="subcellular location">
    <subcellularLocation>
        <location evidence="1">Membrane</location>
        <topology evidence="1">Multi-pass membrane protein</topology>
    </subcellularLocation>
</comment>
<evidence type="ECO:0000256" key="4">
    <source>
        <dbReference type="ARBA" id="ARBA00023136"/>
    </source>
</evidence>
<feature type="transmembrane region" description="Helical" evidence="6">
    <location>
        <begin position="113"/>
        <end position="135"/>
    </location>
</feature>
<dbReference type="AlphaFoldDB" id="A0A0F4GYM9"/>
<evidence type="ECO:0000313" key="9">
    <source>
        <dbReference type="Proteomes" id="UP000033647"/>
    </source>
</evidence>
<feature type="domain" description="Rhodopsin" evidence="7">
    <location>
        <begin position="53"/>
        <end position="291"/>
    </location>
</feature>
<evidence type="ECO:0000256" key="6">
    <source>
        <dbReference type="SAM" id="Phobius"/>
    </source>
</evidence>
<protein>
    <recommendedName>
        <fullName evidence="7">Rhodopsin domain-containing protein</fullName>
    </recommendedName>
</protein>
<keyword evidence="9" id="KW-1185">Reference proteome</keyword>
<keyword evidence="2 6" id="KW-0812">Transmembrane</keyword>
<accession>A0A0F4GYM9</accession>
<evidence type="ECO:0000259" key="7">
    <source>
        <dbReference type="Pfam" id="PF20684"/>
    </source>
</evidence>
<feature type="transmembrane region" description="Helical" evidence="6">
    <location>
        <begin position="228"/>
        <end position="251"/>
    </location>
</feature>
<evidence type="ECO:0000256" key="5">
    <source>
        <dbReference type="ARBA" id="ARBA00038359"/>
    </source>
</evidence>
<evidence type="ECO:0000256" key="1">
    <source>
        <dbReference type="ARBA" id="ARBA00004141"/>
    </source>
</evidence>
<dbReference type="EMBL" id="LAFY01000045">
    <property type="protein sequence ID" value="KJY02492.1"/>
    <property type="molecule type" value="Genomic_DNA"/>
</dbReference>
<dbReference type="Proteomes" id="UP000033647">
    <property type="component" value="Unassembled WGS sequence"/>
</dbReference>
<feature type="transmembrane region" description="Helical" evidence="6">
    <location>
        <begin position="33"/>
        <end position="58"/>
    </location>
</feature>
<keyword evidence="4 6" id="KW-0472">Membrane</keyword>
<dbReference type="GO" id="GO:0016020">
    <property type="term" value="C:membrane"/>
    <property type="evidence" value="ECO:0007669"/>
    <property type="project" value="UniProtKB-SubCell"/>
</dbReference>
<dbReference type="InterPro" id="IPR049326">
    <property type="entry name" value="Rhodopsin_dom_fungi"/>
</dbReference>
<feature type="transmembrane region" description="Helical" evidence="6">
    <location>
        <begin position="266"/>
        <end position="290"/>
    </location>
</feature>
<name>A0A0F4GYM9_9PEZI</name>
<reference evidence="8 9" key="1">
    <citation type="submission" date="2015-03" db="EMBL/GenBank/DDBJ databases">
        <title>RNA-seq based gene annotation and comparative genomics of four Zymoseptoria species reveal species-specific pathogenicity related genes and transposable element activity.</title>
        <authorList>
            <person name="Grandaubert J."/>
            <person name="Bhattacharyya A."/>
            <person name="Stukenbrock E.H."/>
        </authorList>
    </citation>
    <scope>NUCLEOTIDE SEQUENCE [LARGE SCALE GENOMIC DNA]</scope>
    <source>
        <strain evidence="8 9">Zb18110</strain>
    </source>
</reference>
<sequence length="446" mass="49680">MAQRTANMDSVLRNQTTEVDSSPMMRAMPQEQLAVIVVGAIFTLIGLFANLCRTITLLQRRREPWWDDFAAFAAFTFFIGFAAAAFVAVRWGVGLSTSDVPTGWASRAIRAGYAMEMLYFFSIFCVKMSVLLLYLRLAKKLRDIIYQLCIGLSILLAIFFFTTIMVAAAQCVPTHKYWSPDAEGHCIDVTAFFYATNIFTIVTDLAMLALSIPLILKAKRQRSQNVGIIIVAIMTGVLSVTASCARLHFIVIYDFSREPLRDAAPIYIWSFIEISAGICCASMAVIVPLFTAYSVRISAIISPLEPSNQMVSFANYAEAWPYGRNGPMGKYVPAAIQGQSRRTTQDLRDLSPPHTINGRPIRISKPLPELPKVCFHEEGLTALPQSPAKAYHRDGTLTALPQRSNQPMLHAIAMHNAGKRDPAAPVYKSIVREREVQEWENTGLFY</sequence>
<dbReference type="Pfam" id="PF20684">
    <property type="entry name" value="Fung_rhodopsin"/>
    <property type="match status" value="1"/>
</dbReference>
<feature type="transmembrane region" description="Helical" evidence="6">
    <location>
        <begin position="189"/>
        <end position="216"/>
    </location>
</feature>
<evidence type="ECO:0000256" key="3">
    <source>
        <dbReference type="ARBA" id="ARBA00022989"/>
    </source>
</evidence>
<feature type="transmembrane region" description="Helical" evidence="6">
    <location>
        <begin position="70"/>
        <end position="93"/>
    </location>
</feature>
<evidence type="ECO:0000313" key="8">
    <source>
        <dbReference type="EMBL" id="KJY02492.1"/>
    </source>
</evidence>
<dbReference type="PANTHER" id="PTHR33048">
    <property type="entry name" value="PTH11-LIKE INTEGRAL MEMBRANE PROTEIN (AFU_ORTHOLOGUE AFUA_5G11245)"/>
    <property type="match status" value="1"/>
</dbReference>
<evidence type="ECO:0000256" key="2">
    <source>
        <dbReference type="ARBA" id="ARBA00022692"/>
    </source>
</evidence>
<gene>
    <name evidence="8" type="ORF">TI39_contig48g00015</name>
</gene>
<dbReference type="PANTHER" id="PTHR33048:SF123">
    <property type="entry name" value="INTEGRAL MEMBRANE PROTEIN"/>
    <property type="match status" value="1"/>
</dbReference>
<proteinExistence type="inferred from homology"/>
<comment type="caution">
    <text evidence="8">The sequence shown here is derived from an EMBL/GenBank/DDBJ whole genome shotgun (WGS) entry which is preliminary data.</text>
</comment>
<dbReference type="InterPro" id="IPR052337">
    <property type="entry name" value="SAT4-like"/>
</dbReference>
<dbReference type="STRING" id="1047168.A0A0F4GYM9"/>
<organism evidence="8 9">
    <name type="scientific">Zymoseptoria brevis</name>
    <dbReference type="NCBI Taxonomy" id="1047168"/>
    <lineage>
        <taxon>Eukaryota</taxon>
        <taxon>Fungi</taxon>
        <taxon>Dikarya</taxon>
        <taxon>Ascomycota</taxon>
        <taxon>Pezizomycotina</taxon>
        <taxon>Dothideomycetes</taxon>
        <taxon>Dothideomycetidae</taxon>
        <taxon>Mycosphaerellales</taxon>
        <taxon>Mycosphaerellaceae</taxon>
        <taxon>Zymoseptoria</taxon>
    </lineage>
</organism>
<feature type="transmembrane region" description="Helical" evidence="6">
    <location>
        <begin position="144"/>
        <end position="169"/>
    </location>
</feature>
<comment type="similarity">
    <text evidence="5">Belongs to the SAT4 family.</text>
</comment>
<dbReference type="OrthoDB" id="5329176at2759"/>
<keyword evidence="3 6" id="KW-1133">Transmembrane helix</keyword>